<protein>
    <submittedName>
        <fullName evidence="2">Uncharacterized protein</fullName>
    </submittedName>
</protein>
<proteinExistence type="predicted"/>
<keyword evidence="3" id="KW-1185">Reference proteome</keyword>
<name>A0A317E8Z9_9PROT</name>
<accession>A0A317E8Z9</accession>
<feature type="transmembrane region" description="Helical" evidence="1">
    <location>
        <begin position="191"/>
        <end position="209"/>
    </location>
</feature>
<reference evidence="3" key="1">
    <citation type="submission" date="2018-05" db="EMBL/GenBank/DDBJ databases">
        <title>Zavarzinia sp. HR-AS.</title>
        <authorList>
            <person name="Lee Y."/>
            <person name="Jeon C.O."/>
        </authorList>
    </citation>
    <scope>NUCLEOTIDE SEQUENCE [LARGE SCALE GENOMIC DNA]</scope>
    <source>
        <strain evidence="3">DSM 1231</strain>
    </source>
</reference>
<evidence type="ECO:0000313" key="3">
    <source>
        <dbReference type="Proteomes" id="UP000246077"/>
    </source>
</evidence>
<dbReference type="EMBL" id="QGLF01000001">
    <property type="protein sequence ID" value="PWR23578.1"/>
    <property type="molecule type" value="Genomic_DNA"/>
</dbReference>
<dbReference type="AlphaFoldDB" id="A0A317E8Z9"/>
<feature type="transmembrane region" description="Helical" evidence="1">
    <location>
        <begin position="34"/>
        <end position="52"/>
    </location>
</feature>
<organism evidence="2 3">
    <name type="scientific">Zavarzinia compransoris</name>
    <dbReference type="NCBI Taxonomy" id="1264899"/>
    <lineage>
        <taxon>Bacteria</taxon>
        <taxon>Pseudomonadati</taxon>
        <taxon>Pseudomonadota</taxon>
        <taxon>Alphaproteobacteria</taxon>
        <taxon>Rhodospirillales</taxon>
        <taxon>Zavarziniaceae</taxon>
        <taxon>Zavarzinia</taxon>
    </lineage>
</organism>
<sequence length="212" mass="22292">MALIWFVVLLLAGFVIVLTAGALALVIDGEPGTAVVLAVLGLLVGALLPLTVRPALTLTRHKVSIGGDGRIRMTLPTWGRNGPRPPLYDVELAPGDIAAVEHREVMRRSMGTPWTEECWRVVTHGGEAYDFGTRATRGAIHFPVETAGQAIAGLAGVTVGEAGPVEAGSDGVLRPLTAVEAEGKRRTAQNFWIGIGIAMALLAILRACMQMG</sequence>
<dbReference type="Proteomes" id="UP000246077">
    <property type="component" value="Unassembled WGS sequence"/>
</dbReference>
<keyword evidence="1" id="KW-0472">Membrane</keyword>
<evidence type="ECO:0000256" key="1">
    <source>
        <dbReference type="SAM" id="Phobius"/>
    </source>
</evidence>
<comment type="caution">
    <text evidence="2">The sequence shown here is derived from an EMBL/GenBank/DDBJ whole genome shotgun (WGS) entry which is preliminary data.</text>
</comment>
<evidence type="ECO:0000313" key="2">
    <source>
        <dbReference type="EMBL" id="PWR23578.1"/>
    </source>
</evidence>
<gene>
    <name evidence="2" type="ORF">DKG75_03140</name>
</gene>
<keyword evidence="1" id="KW-1133">Transmembrane helix</keyword>
<keyword evidence="1" id="KW-0812">Transmembrane</keyword>